<evidence type="ECO:0000256" key="3">
    <source>
        <dbReference type="ARBA" id="ARBA00022679"/>
    </source>
</evidence>
<dbReference type="AlphaFoldDB" id="A0A926L0P5"/>
<dbReference type="EMBL" id="JACVQF010000187">
    <property type="protein sequence ID" value="MBD0420238.1"/>
    <property type="molecule type" value="Genomic_DNA"/>
</dbReference>
<keyword evidence="3" id="KW-0808">Transferase</keyword>
<name>A0A926L0P5_9ACTN</name>
<evidence type="ECO:0000313" key="13">
    <source>
        <dbReference type="Proteomes" id="UP000621210"/>
    </source>
</evidence>
<evidence type="ECO:0000256" key="8">
    <source>
        <dbReference type="ARBA" id="ARBA00048679"/>
    </source>
</evidence>
<dbReference type="InterPro" id="IPR000719">
    <property type="entry name" value="Prot_kinase_dom"/>
</dbReference>
<dbReference type="Proteomes" id="UP000621210">
    <property type="component" value="Unassembled WGS sequence"/>
</dbReference>
<organism evidence="12 13">
    <name type="scientific">Streptomyces griseicoloratus</name>
    <dbReference type="NCBI Taxonomy" id="2752516"/>
    <lineage>
        <taxon>Bacteria</taxon>
        <taxon>Bacillati</taxon>
        <taxon>Actinomycetota</taxon>
        <taxon>Actinomycetes</taxon>
        <taxon>Kitasatosporales</taxon>
        <taxon>Streptomycetaceae</taxon>
        <taxon>Streptomyces</taxon>
    </lineage>
</organism>
<keyword evidence="6 9" id="KW-0067">ATP-binding</keyword>
<evidence type="ECO:0000256" key="4">
    <source>
        <dbReference type="ARBA" id="ARBA00022741"/>
    </source>
</evidence>
<dbReference type="InterPro" id="IPR017441">
    <property type="entry name" value="Protein_kinase_ATP_BS"/>
</dbReference>
<gene>
    <name evidence="12" type="ORF">H0H10_13885</name>
</gene>
<reference evidence="12" key="2">
    <citation type="submission" date="2020-09" db="EMBL/GenBank/DDBJ databases">
        <authorList>
            <person name="Luo X."/>
        </authorList>
    </citation>
    <scope>NUCLEOTIDE SEQUENCE</scope>
    <source>
        <strain evidence="12">TRM S81-3</strain>
    </source>
</reference>
<evidence type="ECO:0000313" key="12">
    <source>
        <dbReference type="EMBL" id="MBD0420238.1"/>
    </source>
</evidence>
<dbReference type="SMART" id="SM00220">
    <property type="entry name" value="S_TKc"/>
    <property type="match status" value="1"/>
</dbReference>
<feature type="region of interest" description="Disordered" evidence="10">
    <location>
        <begin position="1"/>
        <end position="23"/>
    </location>
</feature>
<evidence type="ECO:0000259" key="11">
    <source>
        <dbReference type="PROSITE" id="PS50011"/>
    </source>
</evidence>
<evidence type="ECO:0000256" key="10">
    <source>
        <dbReference type="SAM" id="MobiDB-lite"/>
    </source>
</evidence>
<comment type="caution">
    <text evidence="12">The sequence shown here is derived from an EMBL/GenBank/DDBJ whole genome shotgun (WGS) entry which is preliminary data.</text>
</comment>
<dbReference type="PANTHER" id="PTHR48012">
    <property type="entry name" value="STERILE20-LIKE KINASE, ISOFORM B-RELATED"/>
    <property type="match status" value="1"/>
</dbReference>
<dbReference type="PROSITE" id="PS50011">
    <property type="entry name" value="PROTEIN_KINASE_DOM"/>
    <property type="match status" value="1"/>
</dbReference>
<dbReference type="InterPro" id="IPR008271">
    <property type="entry name" value="Ser/Thr_kinase_AS"/>
</dbReference>
<feature type="domain" description="Protein kinase" evidence="11">
    <location>
        <begin position="32"/>
        <end position="289"/>
    </location>
</feature>
<keyword evidence="5 12" id="KW-0418">Kinase</keyword>
<dbReference type="Gene3D" id="1.10.510.10">
    <property type="entry name" value="Transferase(Phosphotransferase) domain 1"/>
    <property type="match status" value="1"/>
</dbReference>
<sequence length="342" mass="38255">MTNEAGFSSASDGNGPDGSPDDWSGVLVAGRYRLERELGRGGMGRVWEALDTKTNRTVALKGLRDVQDSDERDEWVRRAQREAQALSRVEHQHVVGFHNVVEESGQVWIAMERFAPRTLGDVLREQGPLTVMHATDIGLQVLRALRAVHEAEVLHRDVKPDNILFHADGSALLMDFGIATYKGAPRVTQVGQVIGALEYLAPELVSMDPEDRRPASEASDLWSLGVTLYEMVEGRRPFEGVNDYEILLALREAQIPPMQFAGRLAAPIRALLHRDPARRPNAEAAEKLLELSRYTSTPPRGLLLDRIDRGPNESSRRPQQRDSIGSSGLLDWWSRFRRRSSQ</sequence>
<feature type="region of interest" description="Disordered" evidence="10">
    <location>
        <begin position="300"/>
        <end position="326"/>
    </location>
</feature>
<dbReference type="PROSITE" id="PS00108">
    <property type="entry name" value="PROTEIN_KINASE_ST"/>
    <property type="match status" value="1"/>
</dbReference>
<dbReference type="PANTHER" id="PTHR48012:SF10">
    <property type="entry name" value="FI20177P1"/>
    <property type="match status" value="1"/>
</dbReference>
<feature type="compositionally biased region" description="Basic and acidic residues" evidence="10">
    <location>
        <begin position="303"/>
        <end position="320"/>
    </location>
</feature>
<evidence type="ECO:0000256" key="2">
    <source>
        <dbReference type="ARBA" id="ARBA00022527"/>
    </source>
</evidence>
<dbReference type="Pfam" id="PF00069">
    <property type="entry name" value="Pkinase"/>
    <property type="match status" value="1"/>
</dbReference>
<dbReference type="Gene3D" id="3.30.200.20">
    <property type="entry name" value="Phosphorylase Kinase, domain 1"/>
    <property type="match status" value="1"/>
</dbReference>
<dbReference type="CDD" id="cd14014">
    <property type="entry name" value="STKc_PknB_like"/>
    <property type="match status" value="1"/>
</dbReference>
<evidence type="ECO:0000256" key="7">
    <source>
        <dbReference type="ARBA" id="ARBA00047899"/>
    </source>
</evidence>
<dbReference type="InterPro" id="IPR011009">
    <property type="entry name" value="Kinase-like_dom_sf"/>
</dbReference>
<dbReference type="SUPFAM" id="SSF56112">
    <property type="entry name" value="Protein kinase-like (PK-like)"/>
    <property type="match status" value="1"/>
</dbReference>
<keyword evidence="2 12" id="KW-0723">Serine/threonine-protein kinase</keyword>
<evidence type="ECO:0000256" key="5">
    <source>
        <dbReference type="ARBA" id="ARBA00022777"/>
    </source>
</evidence>
<feature type="compositionally biased region" description="Low complexity" evidence="10">
    <location>
        <begin position="8"/>
        <end position="23"/>
    </location>
</feature>
<accession>A0A926L0P5</accession>
<feature type="binding site" evidence="9">
    <location>
        <position position="61"/>
    </location>
    <ligand>
        <name>ATP</name>
        <dbReference type="ChEBI" id="CHEBI:30616"/>
    </ligand>
</feature>
<dbReference type="GO" id="GO:0005524">
    <property type="term" value="F:ATP binding"/>
    <property type="evidence" value="ECO:0007669"/>
    <property type="project" value="UniProtKB-UniRule"/>
</dbReference>
<protein>
    <submittedName>
        <fullName evidence="12">Serine/threonine protein kinase</fullName>
    </submittedName>
</protein>
<dbReference type="GO" id="GO:0004674">
    <property type="term" value="F:protein serine/threonine kinase activity"/>
    <property type="evidence" value="ECO:0007669"/>
    <property type="project" value="UniProtKB-KW"/>
</dbReference>
<comment type="similarity">
    <text evidence="1">Belongs to the protein kinase superfamily. STE Ser/Thr protein kinase family. STE20 subfamily.</text>
</comment>
<keyword evidence="13" id="KW-1185">Reference proteome</keyword>
<dbReference type="GO" id="GO:0005737">
    <property type="term" value="C:cytoplasm"/>
    <property type="evidence" value="ECO:0007669"/>
    <property type="project" value="TreeGrafter"/>
</dbReference>
<dbReference type="InterPro" id="IPR050629">
    <property type="entry name" value="STE20/SPS1-PAK"/>
</dbReference>
<dbReference type="PROSITE" id="PS00107">
    <property type="entry name" value="PROTEIN_KINASE_ATP"/>
    <property type="match status" value="1"/>
</dbReference>
<proteinExistence type="inferred from homology"/>
<evidence type="ECO:0000256" key="9">
    <source>
        <dbReference type="PROSITE-ProRule" id="PRU10141"/>
    </source>
</evidence>
<evidence type="ECO:0000256" key="6">
    <source>
        <dbReference type="ARBA" id="ARBA00022840"/>
    </source>
</evidence>
<evidence type="ECO:0000256" key="1">
    <source>
        <dbReference type="ARBA" id="ARBA00008874"/>
    </source>
</evidence>
<keyword evidence="4 9" id="KW-0547">Nucleotide-binding</keyword>
<comment type="catalytic activity">
    <reaction evidence="7">
        <text>L-threonyl-[protein] + ATP = O-phospho-L-threonyl-[protein] + ADP + H(+)</text>
        <dbReference type="Rhea" id="RHEA:46608"/>
        <dbReference type="Rhea" id="RHEA-COMP:11060"/>
        <dbReference type="Rhea" id="RHEA-COMP:11605"/>
        <dbReference type="ChEBI" id="CHEBI:15378"/>
        <dbReference type="ChEBI" id="CHEBI:30013"/>
        <dbReference type="ChEBI" id="CHEBI:30616"/>
        <dbReference type="ChEBI" id="CHEBI:61977"/>
        <dbReference type="ChEBI" id="CHEBI:456216"/>
        <dbReference type="EC" id="2.7.11.1"/>
    </reaction>
</comment>
<comment type="catalytic activity">
    <reaction evidence="8">
        <text>L-seryl-[protein] + ATP = O-phospho-L-seryl-[protein] + ADP + H(+)</text>
        <dbReference type="Rhea" id="RHEA:17989"/>
        <dbReference type="Rhea" id="RHEA-COMP:9863"/>
        <dbReference type="Rhea" id="RHEA-COMP:11604"/>
        <dbReference type="ChEBI" id="CHEBI:15378"/>
        <dbReference type="ChEBI" id="CHEBI:29999"/>
        <dbReference type="ChEBI" id="CHEBI:30616"/>
        <dbReference type="ChEBI" id="CHEBI:83421"/>
        <dbReference type="ChEBI" id="CHEBI:456216"/>
        <dbReference type="EC" id="2.7.11.1"/>
    </reaction>
</comment>
<reference evidence="12" key="1">
    <citation type="submission" date="2020-09" db="EMBL/GenBank/DDBJ databases">
        <title>Streptomyces grisecoloratus sp. nov., isolated from cotton soil.</title>
        <authorList>
            <person name="Xing L."/>
        </authorList>
    </citation>
    <scope>NUCLEOTIDE SEQUENCE</scope>
    <source>
        <strain evidence="12">TRM S81-3</strain>
    </source>
</reference>